<dbReference type="SUPFAM" id="SSF49313">
    <property type="entry name" value="Cadherin-like"/>
    <property type="match status" value="1"/>
</dbReference>
<dbReference type="GO" id="GO:0016020">
    <property type="term" value="C:membrane"/>
    <property type="evidence" value="ECO:0007669"/>
    <property type="project" value="InterPro"/>
</dbReference>
<dbReference type="SUPFAM" id="SSF110296">
    <property type="entry name" value="Oligoxyloglucan reducing end-specific cellobiohydrolase"/>
    <property type="match status" value="2"/>
</dbReference>
<dbReference type="InterPro" id="IPR052025">
    <property type="entry name" value="Xyloglucanase_GH74"/>
</dbReference>
<dbReference type="RefSeq" id="WP_142891884.1">
    <property type="nucleotide sequence ID" value="NZ_ML660160.1"/>
</dbReference>
<dbReference type="InterPro" id="IPR013783">
    <property type="entry name" value="Ig-like_fold"/>
</dbReference>
<dbReference type="Gene3D" id="2.60.40.10">
    <property type="entry name" value="Immunoglobulins"/>
    <property type="match status" value="1"/>
</dbReference>
<dbReference type="EMBL" id="VIKS01000001">
    <property type="protein sequence ID" value="TQV89820.1"/>
    <property type="molecule type" value="Genomic_DNA"/>
</dbReference>
<dbReference type="InterPro" id="IPR015943">
    <property type="entry name" value="WD40/YVTN_repeat-like_dom_sf"/>
</dbReference>
<dbReference type="PANTHER" id="PTHR43739:SF5">
    <property type="entry name" value="EXO-ALPHA-SIALIDASE"/>
    <property type="match status" value="1"/>
</dbReference>
<dbReference type="InterPro" id="IPR015919">
    <property type="entry name" value="Cadherin-like_sf"/>
</dbReference>
<evidence type="ECO:0008006" key="3">
    <source>
        <dbReference type="Google" id="ProtNLM"/>
    </source>
</evidence>
<dbReference type="GO" id="GO:0005509">
    <property type="term" value="F:calcium ion binding"/>
    <property type="evidence" value="ECO:0007669"/>
    <property type="project" value="InterPro"/>
</dbReference>
<comment type="caution">
    <text evidence="1">The sequence shown here is derived from an EMBL/GenBank/DDBJ whole genome shotgun (WGS) entry which is preliminary data.</text>
</comment>
<organism evidence="1 2">
    <name type="scientific">Aliikangiella coralliicola</name>
    <dbReference type="NCBI Taxonomy" id="2592383"/>
    <lineage>
        <taxon>Bacteria</taxon>
        <taxon>Pseudomonadati</taxon>
        <taxon>Pseudomonadota</taxon>
        <taxon>Gammaproteobacteria</taxon>
        <taxon>Oceanospirillales</taxon>
        <taxon>Pleioneaceae</taxon>
        <taxon>Aliikangiella</taxon>
    </lineage>
</organism>
<dbReference type="Gene3D" id="2.130.10.10">
    <property type="entry name" value="YVTN repeat-like/Quinoprotein amine dehydrogenase"/>
    <property type="match status" value="4"/>
</dbReference>
<dbReference type="GO" id="GO:0010411">
    <property type="term" value="P:xyloglucan metabolic process"/>
    <property type="evidence" value="ECO:0007669"/>
    <property type="project" value="TreeGrafter"/>
</dbReference>
<keyword evidence="2" id="KW-1185">Reference proteome</keyword>
<dbReference type="AlphaFoldDB" id="A0A545UK25"/>
<sequence>MKLKSLLLIMLFCCVLAAGLPLFVFQSMPLSQKELQAEKLRLSHDKKQRKNRFLEKSPSGAGAYLANKRFPRTKDHLTQLNYSHNYVDAIKQKREFFKVHRAFTAEPWESLGPDFVGGRTRSLEFHPDNPDIIYAGGVSGGVWKSVNGGALWTPISDDLENIAVVTLAIMPTSPNVVFAGTGEGVYVGRPIVRSRGVEGNGIYRSINDGQTWEAISFTLNNPDFRFVNKIRAAGDGTLFAATERGLWRSSNSGDTWQLQLEQKDRTGGCHEIEIQPASNPNRLLVSCGSFEDSAVYKSDDNGDSWRIVIEEEFQGRTTIAYSPSNPARVYALSAQNQFGPYPYGLNGLYRSNDGGDSWEQVASTSSANVNNRALLSTTNYVFDCTNTGQYQDGRLAGGGWYYNLLTVDPTDENRIWVGGLDLWRSDDAGENFSLGSFWWATEDRPSYIHGDHHLLVYHPDYDGVTERRLFATNDGGIWQTSNSTDILASDNCNPNTSMVNWQTLNNHYAVTQFYHGSVSRDGKTIIGGSQDNGSLWRSASGDWEEILGGDGSYSAIDPKDSSTVYVSSQYANLARIKIQTGENQVTNIGGSFDQPGLFITPFTLDANDNTRLWLAGLALWRGENSGQSWVKASSDEYPMNFIDGLSAVAVQPGNSNLVILGGTDGHIFRHTAALTGSENFAMEKIKIADGYISAINFDRNNPQKVVATVSTFGELHAWMSNDAGVSWQAIDQPGSSGLPDLPAHDIIVAPHDTNTLYVATDIGVYVSENNGAEWQPLTTGLPNVPAEKLVYNRFDLASHLFVFTYGRGAFKAQLNDVTNYPPLTLQSSPGLSLNQNETISHDVSGYFDDQNDDVLTYSADGLPAGLLLGSEGVISGATSMKGTFTVTLIATDGQLETTSALSITVSATQSSSSGGGGSIHFLLFVLTAMMRMRTHSR</sequence>
<gene>
    <name evidence="1" type="ORF">FLL46_02770</name>
</gene>
<dbReference type="Pfam" id="PF05345">
    <property type="entry name" value="He_PIG"/>
    <property type="match status" value="1"/>
</dbReference>
<name>A0A545UK25_9GAMM</name>
<dbReference type="OrthoDB" id="9813892at2"/>
<dbReference type="CDD" id="cd15482">
    <property type="entry name" value="Sialidase_non-viral"/>
    <property type="match status" value="2"/>
</dbReference>
<protein>
    <recommendedName>
        <fullName evidence="3">Dystroglycan-type cadherin-like domain-containing protein</fullName>
    </recommendedName>
</protein>
<proteinExistence type="predicted"/>
<evidence type="ECO:0000313" key="2">
    <source>
        <dbReference type="Proteomes" id="UP000315439"/>
    </source>
</evidence>
<dbReference type="Proteomes" id="UP000315439">
    <property type="component" value="Unassembled WGS sequence"/>
</dbReference>
<evidence type="ECO:0000313" key="1">
    <source>
        <dbReference type="EMBL" id="TQV89820.1"/>
    </source>
</evidence>
<dbReference type="PANTHER" id="PTHR43739">
    <property type="entry name" value="XYLOGLUCANASE (EUROFUNG)"/>
    <property type="match status" value="1"/>
</dbReference>
<reference evidence="1 2" key="1">
    <citation type="submission" date="2019-07" db="EMBL/GenBank/DDBJ databases">
        <title>Draft genome for Aliikangiella sp. M105.</title>
        <authorList>
            <person name="Wang G."/>
        </authorList>
    </citation>
    <scope>NUCLEOTIDE SEQUENCE [LARGE SCALE GENOMIC DNA]</scope>
    <source>
        <strain evidence="1 2">M105</strain>
    </source>
</reference>
<accession>A0A545UK25</accession>